<reference evidence="1 2" key="1">
    <citation type="submission" date="2017-06" db="EMBL/GenBank/DDBJ databases">
        <title>Genome sequence of Bacillus sonorensis strain SRCM101395.</title>
        <authorList>
            <person name="Cho S.H."/>
        </authorList>
    </citation>
    <scope>NUCLEOTIDE SEQUENCE [LARGE SCALE GENOMIC DNA]</scope>
    <source>
        <strain evidence="1 2">SRCM101395</strain>
    </source>
</reference>
<dbReference type="EMBL" id="CP021920">
    <property type="protein sequence ID" value="ASB88149.1"/>
    <property type="molecule type" value="Genomic_DNA"/>
</dbReference>
<evidence type="ECO:0000313" key="2">
    <source>
        <dbReference type="Proteomes" id="UP000196877"/>
    </source>
</evidence>
<name>A0ABM6LG15_9BACI</name>
<keyword evidence="2" id="KW-1185">Reference proteome</keyword>
<proteinExistence type="predicted"/>
<evidence type="ECO:0000313" key="1">
    <source>
        <dbReference type="EMBL" id="ASB88149.1"/>
    </source>
</evidence>
<dbReference type="Proteomes" id="UP000196877">
    <property type="component" value="Chromosome"/>
</dbReference>
<accession>A0ABM6LG15</accession>
<protein>
    <submittedName>
        <fullName evidence="1">Uncharacterized protein</fullName>
    </submittedName>
</protein>
<organism evidence="1 2">
    <name type="scientific">Bacillus sonorensis</name>
    <dbReference type="NCBI Taxonomy" id="119858"/>
    <lineage>
        <taxon>Bacteria</taxon>
        <taxon>Bacillati</taxon>
        <taxon>Bacillota</taxon>
        <taxon>Bacilli</taxon>
        <taxon>Bacillales</taxon>
        <taxon>Bacillaceae</taxon>
        <taxon>Bacillus</taxon>
    </lineage>
</organism>
<gene>
    <name evidence="1" type="ORF">S101395_01640</name>
</gene>
<sequence length="35" mass="4007">MKNAIATYTRLCEYHDSFNLWETLCPSLTDALTAL</sequence>